<feature type="region of interest" description="Disordered" evidence="1">
    <location>
        <begin position="76"/>
        <end position="117"/>
    </location>
</feature>
<proteinExistence type="predicted"/>
<gene>
    <name evidence="3" type="ORF">B0J11DRAFT_500373</name>
</gene>
<dbReference type="AlphaFoldDB" id="A0A9P9EJB3"/>
<comment type="caution">
    <text evidence="3">The sequence shown here is derived from an EMBL/GenBank/DDBJ whole genome shotgun (WGS) entry which is preliminary data.</text>
</comment>
<organism evidence="3 4">
    <name type="scientific">Dendryphion nanum</name>
    <dbReference type="NCBI Taxonomy" id="256645"/>
    <lineage>
        <taxon>Eukaryota</taxon>
        <taxon>Fungi</taxon>
        <taxon>Dikarya</taxon>
        <taxon>Ascomycota</taxon>
        <taxon>Pezizomycotina</taxon>
        <taxon>Dothideomycetes</taxon>
        <taxon>Pleosporomycetidae</taxon>
        <taxon>Pleosporales</taxon>
        <taxon>Torulaceae</taxon>
        <taxon>Dendryphion</taxon>
    </lineage>
</organism>
<dbReference type="EMBL" id="JAGMWT010000001">
    <property type="protein sequence ID" value="KAH7138134.1"/>
    <property type="molecule type" value="Genomic_DNA"/>
</dbReference>
<feature type="signal peptide" evidence="2">
    <location>
        <begin position="1"/>
        <end position="15"/>
    </location>
</feature>
<sequence>MLVLVAVAVLVFVDNYRFSGRAHRPAPTGAHVWIINLPPPRVSQCAAVCSTEACPGRSPLPSEQLQRYIEETERCGGGMGQAHAEPWVKKKTRGKEGKQRRSDGEEGGQRGSDRRPLRTDHVYTVFVSSGLVWSPSPAAPLVSLQCQDLFLSHLITSPNSNSVLHYYHHHHHRQNNPQSIHTTRRLGTHQPTHYLDYRSDHHHARPPPQRQPEPSSKPFTPPFHILPAVLHLCAPPACHPPGDHRGVHVLVDASINPSLLFLSTLSCSQLRPHWIWHTPPPLVSTSRTNPPGSVAQGCLLHAAHCFCSVGARWLAPPASLLLAQLMLYA</sequence>
<accession>A0A9P9EJB3</accession>
<reference evidence="3" key="1">
    <citation type="journal article" date="2021" name="Nat. Commun.">
        <title>Genetic determinants of endophytism in the Arabidopsis root mycobiome.</title>
        <authorList>
            <person name="Mesny F."/>
            <person name="Miyauchi S."/>
            <person name="Thiergart T."/>
            <person name="Pickel B."/>
            <person name="Atanasova L."/>
            <person name="Karlsson M."/>
            <person name="Huettel B."/>
            <person name="Barry K.W."/>
            <person name="Haridas S."/>
            <person name="Chen C."/>
            <person name="Bauer D."/>
            <person name="Andreopoulos W."/>
            <person name="Pangilinan J."/>
            <person name="LaButti K."/>
            <person name="Riley R."/>
            <person name="Lipzen A."/>
            <person name="Clum A."/>
            <person name="Drula E."/>
            <person name="Henrissat B."/>
            <person name="Kohler A."/>
            <person name="Grigoriev I.V."/>
            <person name="Martin F.M."/>
            <person name="Hacquard S."/>
        </authorList>
    </citation>
    <scope>NUCLEOTIDE SEQUENCE</scope>
    <source>
        <strain evidence="3">MPI-CAGE-CH-0243</strain>
    </source>
</reference>
<evidence type="ECO:0000256" key="1">
    <source>
        <dbReference type="SAM" id="MobiDB-lite"/>
    </source>
</evidence>
<dbReference type="Proteomes" id="UP000700596">
    <property type="component" value="Unassembled WGS sequence"/>
</dbReference>
<feature type="chain" id="PRO_5040136781" evidence="2">
    <location>
        <begin position="16"/>
        <end position="329"/>
    </location>
</feature>
<evidence type="ECO:0000256" key="2">
    <source>
        <dbReference type="SAM" id="SignalP"/>
    </source>
</evidence>
<keyword evidence="4" id="KW-1185">Reference proteome</keyword>
<protein>
    <submittedName>
        <fullName evidence="3">Uncharacterized protein</fullName>
    </submittedName>
</protein>
<keyword evidence="2" id="KW-0732">Signal</keyword>
<feature type="compositionally biased region" description="Basic and acidic residues" evidence="1">
    <location>
        <begin position="94"/>
        <end position="117"/>
    </location>
</feature>
<evidence type="ECO:0000313" key="3">
    <source>
        <dbReference type="EMBL" id="KAH7138134.1"/>
    </source>
</evidence>
<feature type="region of interest" description="Disordered" evidence="1">
    <location>
        <begin position="198"/>
        <end position="218"/>
    </location>
</feature>
<name>A0A9P9EJB3_9PLEO</name>
<evidence type="ECO:0000313" key="4">
    <source>
        <dbReference type="Proteomes" id="UP000700596"/>
    </source>
</evidence>